<sequence length="72" mass="8125">MVGYTSVVILRNQSRREQVGAHKAISAYGILTHNKLRHHKSLNNDCLCRESSLEIAETFALANEQIDLAEFL</sequence>
<dbReference type="EMBL" id="CCYD01003090">
    <property type="protein sequence ID" value="CEG49680.1"/>
    <property type="molecule type" value="Genomic_DNA"/>
</dbReference>
<name>A0A0P1B4G8_PLAHL</name>
<dbReference type="AlphaFoldDB" id="A0A0P1B4G8"/>
<dbReference type="GeneID" id="36402487"/>
<proteinExistence type="predicted"/>
<evidence type="ECO:0000313" key="2">
    <source>
        <dbReference type="Proteomes" id="UP000054928"/>
    </source>
</evidence>
<protein>
    <submittedName>
        <fullName evidence="1">Uncharacterized protein</fullName>
    </submittedName>
</protein>
<dbReference type="Proteomes" id="UP000054928">
    <property type="component" value="Unassembled WGS sequence"/>
</dbReference>
<dbReference type="RefSeq" id="XP_024586049.1">
    <property type="nucleotide sequence ID" value="XM_024720896.1"/>
</dbReference>
<organism evidence="1 2">
    <name type="scientific">Plasmopara halstedii</name>
    <name type="common">Downy mildew of sunflower</name>
    <dbReference type="NCBI Taxonomy" id="4781"/>
    <lineage>
        <taxon>Eukaryota</taxon>
        <taxon>Sar</taxon>
        <taxon>Stramenopiles</taxon>
        <taxon>Oomycota</taxon>
        <taxon>Peronosporomycetes</taxon>
        <taxon>Peronosporales</taxon>
        <taxon>Peronosporaceae</taxon>
        <taxon>Plasmopara</taxon>
    </lineage>
</organism>
<reference evidence="2" key="1">
    <citation type="submission" date="2014-09" db="EMBL/GenBank/DDBJ databases">
        <authorList>
            <person name="Sharma Rahul"/>
            <person name="Thines Marco"/>
        </authorList>
    </citation>
    <scope>NUCLEOTIDE SEQUENCE [LARGE SCALE GENOMIC DNA]</scope>
</reference>
<keyword evidence="2" id="KW-1185">Reference proteome</keyword>
<accession>A0A0P1B4G8</accession>
<evidence type="ECO:0000313" key="1">
    <source>
        <dbReference type="EMBL" id="CEG49680.1"/>
    </source>
</evidence>